<dbReference type="NCBIfam" id="NF038011">
    <property type="entry name" value="PelF"/>
    <property type="match status" value="1"/>
</dbReference>
<keyword evidence="4" id="KW-1185">Reference proteome</keyword>
<dbReference type="Gene3D" id="3.40.50.2000">
    <property type="entry name" value="Glycogen Phosphorylase B"/>
    <property type="match status" value="2"/>
</dbReference>
<proteinExistence type="predicted"/>
<protein>
    <submittedName>
        <fullName evidence="3">GT4 family glycosyltransferase PelF</fullName>
    </submittedName>
</protein>
<dbReference type="Pfam" id="PF11997">
    <property type="entry name" value="DUF3492"/>
    <property type="match status" value="1"/>
</dbReference>
<dbReference type="PANTHER" id="PTHR12526">
    <property type="entry name" value="GLYCOSYLTRANSFERASE"/>
    <property type="match status" value="1"/>
</dbReference>
<feature type="domain" description="Glycosyl transferase family 1" evidence="1">
    <location>
        <begin position="308"/>
        <end position="470"/>
    </location>
</feature>
<organism evidence="3 4">
    <name type="scientific">Pseudofulvibacter geojedonensis</name>
    <dbReference type="NCBI Taxonomy" id="1123758"/>
    <lineage>
        <taxon>Bacteria</taxon>
        <taxon>Pseudomonadati</taxon>
        <taxon>Bacteroidota</taxon>
        <taxon>Flavobacteriia</taxon>
        <taxon>Flavobacteriales</taxon>
        <taxon>Flavobacteriaceae</taxon>
        <taxon>Pseudofulvibacter</taxon>
    </lineage>
</organism>
<dbReference type="Proteomes" id="UP001596997">
    <property type="component" value="Unassembled WGS sequence"/>
</dbReference>
<dbReference type="InterPro" id="IPR001296">
    <property type="entry name" value="Glyco_trans_1"/>
</dbReference>
<dbReference type="SUPFAM" id="SSF53756">
    <property type="entry name" value="UDP-Glycosyltransferase/glycogen phosphorylase"/>
    <property type="match status" value="1"/>
</dbReference>
<feature type="domain" description="DUF3492" evidence="2">
    <location>
        <begin position="7"/>
        <end position="285"/>
    </location>
</feature>
<name>A0ABW3HXW6_9FLAO</name>
<dbReference type="InterPro" id="IPR022622">
    <property type="entry name" value="DUF3492"/>
</dbReference>
<dbReference type="InterPro" id="IPR047691">
    <property type="entry name" value="PelF-like"/>
</dbReference>
<gene>
    <name evidence="3" type="primary">pelF</name>
    <name evidence="3" type="ORF">ACFQ1O_00115</name>
</gene>
<dbReference type="PANTHER" id="PTHR12526:SF608">
    <property type="entry name" value="PELF"/>
    <property type="match status" value="1"/>
</dbReference>
<comment type="caution">
    <text evidence="3">The sequence shown here is derived from an EMBL/GenBank/DDBJ whole genome shotgun (WGS) entry which is preliminary data.</text>
</comment>
<dbReference type="RefSeq" id="WP_377712032.1">
    <property type="nucleotide sequence ID" value="NZ_JBHTJM010000001.1"/>
</dbReference>
<accession>A0ABW3HXW6</accession>
<evidence type="ECO:0000259" key="2">
    <source>
        <dbReference type="Pfam" id="PF11997"/>
    </source>
</evidence>
<evidence type="ECO:0000259" key="1">
    <source>
        <dbReference type="Pfam" id="PF00534"/>
    </source>
</evidence>
<evidence type="ECO:0000313" key="3">
    <source>
        <dbReference type="EMBL" id="MFD0962402.1"/>
    </source>
</evidence>
<dbReference type="Pfam" id="PF00534">
    <property type="entry name" value="Glycos_transf_1"/>
    <property type="match status" value="1"/>
</dbReference>
<dbReference type="EMBL" id="JBHTJM010000001">
    <property type="protein sequence ID" value="MFD0962402.1"/>
    <property type="molecule type" value="Genomic_DNA"/>
</dbReference>
<sequence>MENKKRKVLLILEGTYPFSGGGVSTWAHMLCNQVSNASYTLYSINANHETKYKYELQNIDQVIQVPIWAPQEPREYINYSSCSYSSFIIKKESTSNRAIKKQFLPLFKSLLYIIYQNKKSSLQLFDLTLYNMWLFFKKYDYKATMQNEFVWETYCETIKKINSHYKDEISIQDLTIGLRWIYRFIMPISIDVPQVDIAHVTLAGFPIIPALVAQYKYKVPIVITEHGVFIRERLLAINGSAYSYFLKKLLIQFSERITQLSYYKAAKILPVNAFNMKWEKKYGAEQFKLKTIYNGIDHLKFIPRKKPAYLMNTPIVIAAARIFELKDLKTMIRSCSEVKKVIPNVRYIVYGNKNAVPEYTKQCEQLIEELNVSKNFILAGFHSNPHMLYAEGDISILTSISEGFPYTVLEAMSCGLPVVATDVGGVSEAMNSSCGFICKPKDYKAIANKVITLLQNKGLRKQMGLNARKRIEENFTINNFISAYEAVYNEVIQQQNRDVQSLYKNVVKEAS</sequence>
<reference evidence="4" key="1">
    <citation type="journal article" date="2019" name="Int. J. Syst. Evol. Microbiol.">
        <title>The Global Catalogue of Microorganisms (GCM) 10K type strain sequencing project: providing services to taxonomists for standard genome sequencing and annotation.</title>
        <authorList>
            <consortium name="The Broad Institute Genomics Platform"/>
            <consortium name="The Broad Institute Genome Sequencing Center for Infectious Disease"/>
            <person name="Wu L."/>
            <person name="Ma J."/>
        </authorList>
    </citation>
    <scope>NUCLEOTIDE SEQUENCE [LARGE SCALE GENOMIC DNA]</scope>
    <source>
        <strain evidence="4">CCUG 62114</strain>
    </source>
</reference>
<evidence type="ECO:0000313" key="4">
    <source>
        <dbReference type="Proteomes" id="UP001596997"/>
    </source>
</evidence>